<feature type="region of interest" description="Disordered" evidence="1">
    <location>
        <begin position="36"/>
        <end position="66"/>
    </location>
</feature>
<dbReference type="WBParaSite" id="SSLN_0001443701-mRNA-1">
    <property type="protein sequence ID" value="SSLN_0001443701-mRNA-1"/>
    <property type="gene ID" value="SSLN_0001443701"/>
</dbReference>
<sequence>MYGCVRVLGTFGTPVWASPPHLNRPTRFFSGADMINAAESGPKNNARNPHYRRQQQPAQLLHKAQG</sequence>
<evidence type="ECO:0000313" key="3">
    <source>
        <dbReference type="Proteomes" id="UP000275846"/>
    </source>
</evidence>
<gene>
    <name evidence="2" type="ORF">SSLN_LOCUS13905</name>
</gene>
<evidence type="ECO:0000313" key="4">
    <source>
        <dbReference type="WBParaSite" id="SSLN_0001443701-mRNA-1"/>
    </source>
</evidence>
<reference evidence="4" key="1">
    <citation type="submission" date="2016-06" db="UniProtKB">
        <authorList>
            <consortium name="WormBaseParasite"/>
        </authorList>
    </citation>
    <scope>IDENTIFICATION</scope>
</reference>
<evidence type="ECO:0000313" key="2">
    <source>
        <dbReference type="EMBL" id="VDM00291.1"/>
    </source>
</evidence>
<dbReference type="AlphaFoldDB" id="A0A183TBQ7"/>
<reference evidence="2 3" key="2">
    <citation type="submission" date="2018-11" db="EMBL/GenBank/DDBJ databases">
        <authorList>
            <consortium name="Pathogen Informatics"/>
        </authorList>
    </citation>
    <scope>NUCLEOTIDE SEQUENCE [LARGE SCALE GENOMIC DNA]</scope>
    <source>
        <strain evidence="2 3">NST_G2</strain>
    </source>
</reference>
<protein>
    <submittedName>
        <fullName evidence="4">Secreted protein</fullName>
    </submittedName>
</protein>
<name>A0A183TBQ7_SCHSO</name>
<dbReference type="EMBL" id="UYSU01038464">
    <property type="protein sequence ID" value="VDM00291.1"/>
    <property type="molecule type" value="Genomic_DNA"/>
</dbReference>
<dbReference type="Proteomes" id="UP000275846">
    <property type="component" value="Unassembled WGS sequence"/>
</dbReference>
<evidence type="ECO:0000256" key="1">
    <source>
        <dbReference type="SAM" id="MobiDB-lite"/>
    </source>
</evidence>
<proteinExistence type="predicted"/>
<keyword evidence="3" id="KW-1185">Reference proteome</keyword>
<accession>A0A183TBQ7</accession>
<organism evidence="4">
    <name type="scientific">Schistocephalus solidus</name>
    <name type="common">Tapeworm</name>
    <dbReference type="NCBI Taxonomy" id="70667"/>
    <lineage>
        <taxon>Eukaryota</taxon>
        <taxon>Metazoa</taxon>
        <taxon>Spiralia</taxon>
        <taxon>Lophotrochozoa</taxon>
        <taxon>Platyhelminthes</taxon>
        <taxon>Cestoda</taxon>
        <taxon>Eucestoda</taxon>
        <taxon>Diphyllobothriidea</taxon>
        <taxon>Diphyllobothriidae</taxon>
        <taxon>Schistocephalus</taxon>
    </lineage>
</organism>